<dbReference type="PANTHER" id="PTHR12411">
    <property type="entry name" value="CYSTEINE PROTEASE FAMILY C1-RELATED"/>
    <property type="match status" value="1"/>
</dbReference>
<evidence type="ECO:0000259" key="15">
    <source>
        <dbReference type="SMART" id="SM00848"/>
    </source>
</evidence>
<dbReference type="Pfam" id="PF00112">
    <property type="entry name" value="Peptidase_C1"/>
    <property type="match status" value="1"/>
</dbReference>
<dbReference type="GO" id="GO:0006508">
    <property type="term" value="P:proteolysis"/>
    <property type="evidence" value="ECO:0007669"/>
    <property type="project" value="UniProtKB-KW"/>
</dbReference>
<keyword evidence="6" id="KW-0788">Thiol protease</keyword>
<evidence type="ECO:0000256" key="2">
    <source>
        <dbReference type="ARBA" id="ARBA00008455"/>
    </source>
</evidence>
<dbReference type="PROSITE" id="PS00640">
    <property type="entry name" value="THIOL_PROTEASE_ASN"/>
    <property type="match status" value="1"/>
</dbReference>
<dbReference type="InterPro" id="IPR013128">
    <property type="entry name" value="Peptidase_C1A"/>
</dbReference>
<keyword evidence="10" id="KW-0458">Lysosome</keyword>
<dbReference type="Ensembl" id="ENSMMOT00000009185.1">
    <property type="protein sequence ID" value="ENSMMOP00000009026.1"/>
    <property type="gene ID" value="ENSMMOG00000006971.1"/>
</dbReference>
<dbReference type="InterPro" id="IPR039417">
    <property type="entry name" value="Peptidase_C1A_papain-like"/>
</dbReference>
<dbReference type="InterPro" id="IPR013201">
    <property type="entry name" value="Prot_inhib_I29"/>
</dbReference>
<reference evidence="16" key="1">
    <citation type="submission" date="2025-08" db="UniProtKB">
        <authorList>
            <consortium name="Ensembl"/>
        </authorList>
    </citation>
    <scope>IDENTIFICATION</scope>
</reference>
<evidence type="ECO:0000256" key="11">
    <source>
        <dbReference type="ARBA" id="ARBA00036517"/>
    </source>
</evidence>
<dbReference type="SMART" id="SM00645">
    <property type="entry name" value="Pept_C1"/>
    <property type="match status" value="1"/>
</dbReference>
<dbReference type="InterPro" id="IPR025660">
    <property type="entry name" value="Pept_his_AS"/>
</dbReference>
<evidence type="ECO:0000256" key="7">
    <source>
        <dbReference type="ARBA" id="ARBA00023145"/>
    </source>
</evidence>
<evidence type="ECO:0000256" key="12">
    <source>
        <dbReference type="ARBA" id="ARBA00037522"/>
    </source>
</evidence>
<evidence type="ECO:0000256" key="5">
    <source>
        <dbReference type="ARBA" id="ARBA00022801"/>
    </source>
</evidence>
<evidence type="ECO:0000259" key="14">
    <source>
        <dbReference type="SMART" id="SM00645"/>
    </source>
</evidence>
<evidence type="ECO:0000256" key="8">
    <source>
        <dbReference type="ARBA" id="ARBA00023157"/>
    </source>
</evidence>
<dbReference type="Proteomes" id="UP000261620">
    <property type="component" value="Unplaced"/>
</dbReference>
<dbReference type="PROSITE" id="PS00139">
    <property type="entry name" value="THIOL_PROTEASE_CYS"/>
    <property type="match status" value="1"/>
</dbReference>
<dbReference type="AlphaFoldDB" id="A0A3Q3VZP8"/>
<comment type="function">
    <text evidence="12">Important for the overall degradation of proteins in lysosomes.</text>
</comment>
<protein>
    <recommendedName>
        <fullName evidence="13">Pro-cathepsin H</fullName>
    </recommendedName>
</protein>
<feature type="domain" description="Peptidase C1A papain C-terminal" evidence="14">
    <location>
        <begin position="90"/>
        <end position="306"/>
    </location>
</feature>
<keyword evidence="9" id="KW-0325">Glycoprotein</keyword>
<evidence type="ECO:0000313" key="16">
    <source>
        <dbReference type="Ensembl" id="ENSMMOP00000009026.1"/>
    </source>
</evidence>
<comment type="subcellular location">
    <subcellularLocation>
        <location evidence="1">Lysosome</location>
    </subcellularLocation>
</comment>
<evidence type="ECO:0000256" key="4">
    <source>
        <dbReference type="ARBA" id="ARBA00022729"/>
    </source>
</evidence>
<keyword evidence="4" id="KW-0732">Signal</keyword>
<dbReference type="SMART" id="SM00848">
    <property type="entry name" value="Inhibitor_I29"/>
    <property type="match status" value="1"/>
</dbReference>
<dbReference type="InterPro" id="IPR038765">
    <property type="entry name" value="Papain-like_cys_pep_sf"/>
</dbReference>
<keyword evidence="8" id="KW-1015">Disulfide bond</keyword>
<dbReference type="SUPFAM" id="SSF54001">
    <property type="entry name" value="Cysteine proteinases"/>
    <property type="match status" value="1"/>
</dbReference>
<dbReference type="Pfam" id="PF08246">
    <property type="entry name" value="Inhibitor_I29"/>
    <property type="match status" value="1"/>
</dbReference>
<name>A0A3Q3VZP8_MOLML</name>
<evidence type="ECO:0000256" key="1">
    <source>
        <dbReference type="ARBA" id="ARBA00004371"/>
    </source>
</evidence>
<accession>A0A3Q3VZP8</accession>
<dbReference type="STRING" id="94237.ENSMMOP00000009026"/>
<dbReference type="GO" id="GO:0004197">
    <property type="term" value="F:cysteine-type endopeptidase activity"/>
    <property type="evidence" value="ECO:0007669"/>
    <property type="project" value="UniProtKB-EC"/>
</dbReference>
<dbReference type="Gene3D" id="3.90.70.10">
    <property type="entry name" value="Cysteine proteinases"/>
    <property type="match status" value="1"/>
</dbReference>
<dbReference type="GO" id="GO:0005764">
    <property type="term" value="C:lysosome"/>
    <property type="evidence" value="ECO:0007669"/>
    <property type="project" value="UniProtKB-SubCell"/>
</dbReference>
<dbReference type="CDD" id="cd02248">
    <property type="entry name" value="Peptidase_C1A"/>
    <property type="match status" value="1"/>
</dbReference>
<evidence type="ECO:0000256" key="3">
    <source>
        <dbReference type="ARBA" id="ARBA00022670"/>
    </source>
</evidence>
<evidence type="ECO:0000256" key="13">
    <source>
        <dbReference type="ARBA" id="ARBA00039372"/>
    </source>
</evidence>
<comment type="similarity">
    <text evidence="2">Belongs to the peptidase C1 family.</text>
</comment>
<dbReference type="PRINTS" id="PR00705">
    <property type="entry name" value="PAPAIN"/>
</dbReference>
<dbReference type="InterPro" id="IPR025661">
    <property type="entry name" value="Pept_asp_AS"/>
</dbReference>
<keyword evidence="5" id="KW-0378">Hydrolase</keyword>
<dbReference type="InterPro" id="IPR000668">
    <property type="entry name" value="Peptidase_C1A_C"/>
</dbReference>
<evidence type="ECO:0000256" key="6">
    <source>
        <dbReference type="ARBA" id="ARBA00022807"/>
    </source>
</evidence>
<proteinExistence type="inferred from homology"/>
<keyword evidence="17" id="KW-1185">Reference proteome</keyword>
<dbReference type="PROSITE" id="PS00639">
    <property type="entry name" value="THIOL_PROTEASE_HIS"/>
    <property type="match status" value="1"/>
</dbReference>
<evidence type="ECO:0000256" key="10">
    <source>
        <dbReference type="ARBA" id="ARBA00023228"/>
    </source>
</evidence>
<dbReference type="InterPro" id="IPR000169">
    <property type="entry name" value="Pept_cys_AS"/>
</dbReference>
<keyword evidence="3" id="KW-0645">Protease</keyword>
<evidence type="ECO:0000256" key="9">
    <source>
        <dbReference type="ARBA" id="ARBA00023180"/>
    </source>
</evidence>
<dbReference type="OMA" id="TCKFQPQ"/>
<sequence>MNLLLKVNSHLLHEQHNKVYNTKEFQERLQIFTENKRKIEKHNAGNHSFTMGLNQFSDMTFVEFKKSFLVSEPQNCSATKGNYRSSNGPHPDSIDWRNKGDFVTPVKNQGSCGSCWTFSTTGCLESVTAINTGKLMSLSEQQLVDCAQDFNNHGCDGGLPSQAFEYILYSKGLMTDETYPYKAYEDTCKYKPDQAAAFVKSVVNITEYDEMGMEDAVATRNPVSFAFEVTSDFMQYSHGVYTSTECHRTSDKVNHAVLAVGYGKENGSPYWIVKNSWGYGWGDNGYFLIERGKNMCGLAACSSFPEV</sequence>
<organism evidence="16 17">
    <name type="scientific">Mola mola</name>
    <name type="common">Ocean sunfish</name>
    <name type="synonym">Tetraodon mola</name>
    <dbReference type="NCBI Taxonomy" id="94237"/>
    <lineage>
        <taxon>Eukaryota</taxon>
        <taxon>Metazoa</taxon>
        <taxon>Chordata</taxon>
        <taxon>Craniata</taxon>
        <taxon>Vertebrata</taxon>
        <taxon>Euteleostomi</taxon>
        <taxon>Actinopterygii</taxon>
        <taxon>Neopterygii</taxon>
        <taxon>Teleostei</taxon>
        <taxon>Neoteleostei</taxon>
        <taxon>Acanthomorphata</taxon>
        <taxon>Eupercaria</taxon>
        <taxon>Tetraodontiformes</taxon>
        <taxon>Molidae</taxon>
        <taxon>Mola</taxon>
    </lineage>
</organism>
<evidence type="ECO:0000313" key="17">
    <source>
        <dbReference type="Proteomes" id="UP000261620"/>
    </source>
</evidence>
<keyword evidence="7" id="KW-0865">Zymogen</keyword>
<comment type="catalytic activity">
    <reaction evidence="11">
        <text>Hydrolysis of proteins, acting as an aminopeptidase (notably, cleaving Arg-|-Xaa bonds) as well as an endopeptidase.</text>
        <dbReference type="EC" id="3.4.22.16"/>
    </reaction>
</comment>
<reference evidence="16" key="2">
    <citation type="submission" date="2025-09" db="UniProtKB">
        <authorList>
            <consortium name="Ensembl"/>
        </authorList>
    </citation>
    <scope>IDENTIFICATION</scope>
</reference>
<dbReference type="FunFam" id="3.90.70.10:FF:000074">
    <property type="entry name" value="Pro-cathepsin H"/>
    <property type="match status" value="1"/>
</dbReference>
<feature type="domain" description="Cathepsin propeptide inhibitor" evidence="15">
    <location>
        <begin position="14"/>
        <end position="64"/>
    </location>
</feature>